<keyword evidence="5" id="KW-1185">Reference proteome</keyword>
<dbReference type="InterPro" id="IPR025646">
    <property type="entry name" value="DUF4350"/>
</dbReference>
<feature type="transmembrane region" description="Helical" evidence="2">
    <location>
        <begin position="269"/>
        <end position="287"/>
    </location>
</feature>
<evidence type="ECO:0000313" key="4">
    <source>
        <dbReference type="EMBL" id="MFI7586654.1"/>
    </source>
</evidence>
<protein>
    <submittedName>
        <fullName evidence="4">DUF4350 domain-containing protein</fullName>
    </submittedName>
</protein>
<keyword evidence="2" id="KW-0472">Membrane</keyword>
<dbReference type="EMBL" id="JBITLV010000002">
    <property type="protein sequence ID" value="MFI7586654.1"/>
    <property type="molecule type" value="Genomic_DNA"/>
</dbReference>
<dbReference type="Proteomes" id="UP001612915">
    <property type="component" value="Unassembled WGS sequence"/>
</dbReference>
<dbReference type="Pfam" id="PF14258">
    <property type="entry name" value="DUF4350"/>
    <property type="match status" value="1"/>
</dbReference>
<accession>A0ABW8AJX6</accession>
<feature type="domain" description="DUF4350" evidence="3">
    <location>
        <begin position="39"/>
        <end position="237"/>
    </location>
</feature>
<keyword evidence="2" id="KW-1133">Transmembrane helix</keyword>
<reference evidence="4 5" key="1">
    <citation type="submission" date="2024-10" db="EMBL/GenBank/DDBJ databases">
        <title>The Natural Products Discovery Center: Release of the First 8490 Sequenced Strains for Exploring Actinobacteria Biosynthetic Diversity.</title>
        <authorList>
            <person name="Kalkreuter E."/>
            <person name="Kautsar S.A."/>
            <person name="Yang D."/>
            <person name="Bader C.D."/>
            <person name="Teijaro C.N."/>
            <person name="Fluegel L."/>
            <person name="Davis C.M."/>
            <person name="Simpson J.R."/>
            <person name="Lauterbach L."/>
            <person name="Steele A.D."/>
            <person name="Gui C."/>
            <person name="Meng S."/>
            <person name="Li G."/>
            <person name="Viehrig K."/>
            <person name="Ye F."/>
            <person name="Su P."/>
            <person name="Kiefer A.F."/>
            <person name="Nichols A."/>
            <person name="Cepeda A.J."/>
            <person name="Yan W."/>
            <person name="Fan B."/>
            <person name="Jiang Y."/>
            <person name="Adhikari A."/>
            <person name="Zheng C.-J."/>
            <person name="Schuster L."/>
            <person name="Cowan T.M."/>
            <person name="Smanski M.J."/>
            <person name="Chevrette M.G."/>
            <person name="De Carvalho L.P.S."/>
            <person name="Shen B."/>
        </authorList>
    </citation>
    <scope>NUCLEOTIDE SEQUENCE [LARGE SCALE GENOMIC DNA]</scope>
    <source>
        <strain evidence="4 5">NPDC049639</strain>
    </source>
</reference>
<organism evidence="4 5">
    <name type="scientific">Spongisporangium articulatum</name>
    <dbReference type="NCBI Taxonomy" id="3362603"/>
    <lineage>
        <taxon>Bacteria</taxon>
        <taxon>Bacillati</taxon>
        <taxon>Actinomycetota</taxon>
        <taxon>Actinomycetes</taxon>
        <taxon>Kineosporiales</taxon>
        <taxon>Kineosporiaceae</taxon>
        <taxon>Spongisporangium</taxon>
    </lineage>
</organism>
<dbReference type="RefSeq" id="WP_398276830.1">
    <property type="nucleotide sequence ID" value="NZ_JBITLV010000002.1"/>
</dbReference>
<evidence type="ECO:0000313" key="5">
    <source>
        <dbReference type="Proteomes" id="UP001612915"/>
    </source>
</evidence>
<feature type="region of interest" description="Disordered" evidence="1">
    <location>
        <begin position="118"/>
        <end position="142"/>
    </location>
</feature>
<evidence type="ECO:0000259" key="3">
    <source>
        <dbReference type="Pfam" id="PF14258"/>
    </source>
</evidence>
<evidence type="ECO:0000256" key="1">
    <source>
        <dbReference type="SAM" id="MobiDB-lite"/>
    </source>
</evidence>
<name>A0ABW8AJX6_9ACTN</name>
<proteinExistence type="predicted"/>
<gene>
    <name evidence="4" type="ORF">ACIB24_06215</name>
</gene>
<evidence type="ECO:0000256" key="2">
    <source>
        <dbReference type="SAM" id="Phobius"/>
    </source>
</evidence>
<comment type="caution">
    <text evidence="4">The sequence shown here is derived from an EMBL/GenBank/DDBJ whole genome shotgun (WGS) entry which is preliminary data.</text>
</comment>
<sequence length="413" mass="43313">MKRVASARGAALGVLVVLVAAILLALLNPTQDNGGSLDPTNPGPAGSRAVVQVLRAQGVTVDALTDSRQVAENARGATVLVNGAEILVDSQLARLARAGASRIVLISPTQPTLDVLAPGVRGRGGVDDRTARPDCADPDAGAAGEAAAGGELYSLLRARDPQDPDDDAAPLAPASAVLCYPEPTEGGPTGVTPVREGSMVRTTGPGGVDVVVLGRWDLLANDTVDDDGNAALALRLLGGTDRLVWYTVDPLEPAPGERHETFNDLLPAWVPWVGAWLLVVLLAAMLWRGRRLGPLVGEPLPVVVRAAETQEGRARLYRQARARDRAAEGLRAASARRLARRLSAGPQTSGRELALLVAERSGRHVSDVERILLGDDPASDVELVRLADQLDRLERALARGSAGHERTNERTSG</sequence>
<feature type="compositionally biased region" description="Basic and acidic residues" evidence="1">
    <location>
        <begin position="124"/>
        <end position="135"/>
    </location>
</feature>
<keyword evidence="2" id="KW-0812">Transmembrane</keyword>